<dbReference type="Gene3D" id="3.40.630.30">
    <property type="match status" value="1"/>
</dbReference>
<proteinExistence type="predicted"/>
<evidence type="ECO:0000259" key="1">
    <source>
        <dbReference type="Pfam" id="PF13480"/>
    </source>
</evidence>
<dbReference type="AlphaFoldDB" id="A0A3B0U0L2"/>
<protein>
    <recommendedName>
        <fullName evidence="1">BioF2-like acetyltransferase domain-containing protein</fullName>
    </recommendedName>
</protein>
<sequence>MPRLASRGVILVYETASEALILKDPEPAREYEAGNDWWQNLGNSVSSTPNIADVEAIWRRFESQGIVSPGQSLDFTKAWISRFDIAPENQLYVTGQARGKTIALLPLKRVRRFGVDVLTWFAGSHVGCNAPLIDREMFAKLSVLERINVWQQMQRGLFGADLVYLHGVPVFEGEDYFAQLGRFVSQDYLYRAVFDNWQECAAKQHTRSRRKHDRQQGAKLAAMGKVEFVELSGKDAGLDQALETMFKQKAARFKQWGVENPFAEQKVREFYGDLIKGDNELKGKLHVLRLDGQIIAVRYNLAHQKTMFSLISSMSEREELKPGSPGKQNVFNSIKHAFNANYTAYDMGAGYSDEKRHWCNKIIPLRTHYVPLSAKGESVTRLHRTKSLAQKAIKDNDRLFSWFKYVRGFVFRGL</sequence>
<dbReference type="EMBL" id="UOEO01000080">
    <property type="protein sequence ID" value="VAW17939.1"/>
    <property type="molecule type" value="Genomic_DNA"/>
</dbReference>
<reference evidence="2" key="1">
    <citation type="submission" date="2018-06" db="EMBL/GenBank/DDBJ databases">
        <authorList>
            <person name="Zhirakovskaya E."/>
        </authorList>
    </citation>
    <scope>NUCLEOTIDE SEQUENCE</scope>
</reference>
<dbReference type="SUPFAM" id="SSF55729">
    <property type="entry name" value="Acyl-CoA N-acyltransferases (Nat)"/>
    <property type="match status" value="1"/>
</dbReference>
<feature type="domain" description="BioF2-like acetyltransferase" evidence="1">
    <location>
        <begin position="207"/>
        <end position="356"/>
    </location>
</feature>
<dbReference type="InterPro" id="IPR038740">
    <property type="entry name" value="BioF2-like_GNAT_dom"/>
</dbReference>
<accession>A0A3B0U0L2</accession>
<dbReference type="Pfam" id="PF13480">
    <property type="entry name" value="Acetyltransf_6"/>
    <property type="match status" value="1"/>
</dbReference>
<evidence type="ECO:0000313" key="2">
    <source>
        <dbReference type="EMBL" id="VAW17939.1"/>
    </source>
</evidence>
<dbReference type="InterPro" id="IPR016181">
    <property type="entry name" value="Acyl_CoA_acyltransferase"/>
</dbReference>
<name>A0A3B0U0L2_9ZZZZ</name>
<organism evidence="2">
    <name type="scientific">hydrothermal vent metagenome</name>
    <dbReference type="NCBI Taxonomy" id="652676"/>
    <lineage>
        <taxon>unclassified sequences</taxon>
        <taxon>metagenomes</taxon>
        <taxon>ecological metagenomes</taxon>
    </lineage>
</organism>
<gene>
    <name evidence="2" type="ORF">MNBD_ALPHA12-1225</name>
</gene>